<dbReference type="AlphaFoldDB" id="A0AAE1JN46"/>
<keyword evidence="3" id="KW-1185">Reference proteome</keyword>
<accession>A0AAE1JN46</accession>
<organism evidence="2 3">
    <name type="scientific">Acacia crassicarpa</name>
    <name type="common">northern wattle</name>
    <dbReference type="NCBI Taxonomy" id="499986"/>
    <lineage>
        <taxon>Eukaryota</taxon>
        <taxon>Viridiplantae</taxon>
        <taxon>Streptophyta</taxon>
        <taxon>Embryophyta</taxon>
        <taxon>Tracheophyta</taxon>
        <taxon>Spermatophyta</taxon>
        <taxon>Magnoliopsida</taxon>
        <taxon>eudicotyledons</taxon>
        <taxon>Gunneridae</taxon>
        <taxon>Pentapetalae</taxon>
        <taxon>rosids</taxon>
        <taxon>fabids</taxon>
        <taxon>Fabales</taxon>
        <taxon>Fabaceae</taxon>
        <taxon>Caesalpinioideae</taxon>
        <taxon>mimosoid clade</taxon>
        <taxon>Acacieae</taxon>
        <taxon>Acacia</taxon>
    </lineage>
</organism>
<gene>
    <name evidence="2" type="ORF">QN277_017227</name>
</gene>
<dbReference type="PANTHER" id="PTHR33698:SF5">
    <property type="entry name" value="NTF2-LIKE DOMAIN-CONTAINING PROTEIN-RELATED"/>
    <property type="match status" value="1"/>
</dbReference>
<dbReference type="InterPro" id="IPR037401">
    <property type="entry name" value="SnoaL-like"/>
</dbReference>
<dbReference type="SUPFAM" id="SSF54427">
    <property type="entry name" value="NTF2-like"/>
    <property type="match status" value="1"/>
</dbReference>
<name>A0AAE1JN46_9FABA</name>
<reference evidence="2" key="1">
    <citation type="submission" date="2023-10" db="EMBL/GenBank/DDBJ databases">
        <title>Chromosome-level genome of the transformable northern wattle, Acacia crassicarpa.</title>
        <authorList>
            <person name="Massaro I."/>
            <person name="Sinha N.R."/>
            <person name="Poethig S."/>
            <person name="Leichty A.R."/>
        </authorList>
    </citation>
    <scope>NUCLEOTIDE SEQUENCE</scope>
    <source>
        <strain evidence="2">Acra3RX</strain>
        <tissue evidence="2">Leaf</tissue>
    </source>
</reference>
<proteinExistence type="predicted"/>
<dbReference type="Gene3D" id="3.10.450.50">
    <property type="match status" value="1"/>
</dbReference>
<evidence type="ECO:0000313" key="3">
    <source>
        <dbReference type="Proteomes" id="UP001293593"/>
    </source>
</evidence>
<dbReference type="Proteomes" id="UP001293593">
    <property type="component" value="Unassembled WGS sequence"/>
</dbReference>
<feature type="domain" description="SnoaL-like" evidence="1">
    <location>
        <begin position="98"/>
        <end position="195"/>
    </location>
</feature>
<dbReference type="EMBL" id="JAWXYG010000004">
    <property type="protein sequence ID" value="KAK4273927.1"/>
    <property type="molecule type" value="Genomic_DNA"/>
</dbReference>
<comment type="caution">
    <text evidence="2">The sequence shown here is derived from an EMBL/GenBank/DDBJ whole genome shotgun (WGS) entry which is preliminary data.</text>
</comment>
<dbReference type="Pfam" id="PF12680">
    <property type="entry name" value="SnoaL_2"/>
    <property type="match status" value="1"/>
</dbReference>
<dbReference type="InterPro" id="IPR032710">
    <property type="entry name" value="NTF2-like_dom_sf"/>
</dbReference>
<protein>
    <recommendedName>
        <fullName evidence="1">SnoaL-like domain-containing protein</fullName>
    </recommendedName>
</protein>
<evidence type="ECO:0000259" key="1">
    <source>
        <dbReference type="Pfam" id="PF12680"/>
    </source>
</evidence>
<evidence type="ECO:0000313" key="2">
    <source>
        <dbReference type="EMBL" id="KAK4273927.1"/>
    </source>
</evidence>
<dbReference type="PANTHER" id="PTHR33698">
    <property type="entry name" value="NUCLEAR TRANSPORT FACTOR 2 (NTF2)-LIKE PROTEIN"/>
    <property type="match status" value="1"/>
</dbReference>
<sequence>MASRLPTLQGLLVDNMASLAQNSALLVNSNKNLQPQILNKKTHSENLAAKFHGRKPTFVALALGRRTKREKWKARCSDDGSCGIVPEFLPHPTLEETVQDFYVALHESNNQRLQELLAPQCVYLDLIFYGPYEGREEVINFLQAAREAMGKNIRIFIEDIKSEDLTVAVRLHLRWNGFKIPFTSGFRYFTFEKDGGRPVISKITGVEDLPVKPAELSLKLLKGIGVLFDRYPLAAEMMLKAYGAEEGKHADVHFDLHGHKR</sequence>